<feature type="region of interest" description="Disordered" evidence="1">
    <location>
        <begin position="222"/>
        <end position="244"/>
    </location>
</feature>
<dbReference type="EMBL" id="CALNXI010000004">
    <property type="protein sequence ID" value="CAH3013910.1"/>
    <property type="molecule type" value="Genomic_DNA"/>
</dbReference>
<dbReference type="CDD" id="cd14947">
    <property type="entry name" value="NBR1_like"/>
    <property type="match status" value="1"/>
</dbReference>
<organism evidence="3 4">
    <name type="scientific">Porites evermanni</name>
    <dbReference type="NCBI Taxonomy" id="104178"/>
    <lineage>
        <taxon>Eukaryota</taxon>
        <taxon>Metazoa</taxon>
        <taxon>Cnidaria</taxon>
        <taxon>Anthozoa</taxon>
        <taxon>Hexacorallia</taxon>
        <taxon>Scleractinia</taxon>
        <taxon>Fungiina</taxon>
        <taxon>Poritidae</taxon>
        <taxon>Porites</taxon>
    </lineage>
</organism>
<dbReference type="PANTHER" id="PTHR20930">
    <property type="entry name" value="OVARIAN CARCINOMA ANTIGEN CA125-RELATED"/>
    <property type="match status" value="1"/>
</dbReference>
<sequence length="326" mass="35738">MDVDCELDSDLLTKFSCLGTTDRDVLINELQRLLDFQLNPSGCAFFLDMTNCLYFLKIENSNMWFSFNAISFVPRNLQAAVGAYYDFNSPQENLPSMAFMRDVTIGEGESVPPNTTFLKTWKIQNNGNSAWPIGVFLKYTSGDQLGPINMVSVKPLGAGEEYDLSVNMISPGKTGMYQGQWRMCTPTGQYFGDVIWVILCVDEGGLLGLTQQLSSLGREMNTHQISNPASPSANPFQLSSTPIGTSPQPIYSVPHNSPANGASDIVHVSPARRSLFNSMVNGDHLEPLISPSLQVGSALSSKDEERLVNQLSETSLLQDSDLNNSL</sequence>
<evidence type="ECO:0000313" key="3">
    <source>
        <dbReference type="EMBL" id="CAH3013910.1"/>
    </source>
</evidence>
<evidence type="ECO:0000313" key="4">
    <source>
        <dbReference type="Proteomes" id="UP001159427"/>
    </source>
</evidence>
<reference evidence="3 4" key="1">
    <citation type="submission" date="2022-05" db="EMBL/GenBank/DDBJ databases">
        <authorList>
            <consortium name="Genoscope - CEA"/>
            <person name="William W."/>
        </authorList>
    </citation>
    <scope>NUCLEOTIDE SEQUENCE [LARGE SCALE GENOMIC DNA]</scope>
</reference>
<keyword evidence="4" id="KW-1185">Reference proteome</keyword>
<name>A0ABN8LAB6_9CNID</name>
<feature type="domain" description="Nbr1 FW" evidence="2">
    <location>
        <begin position="104"/>
        <end position="200"/>
    </location>
</feature>
<dbReference type="InterPro" id="IPR013783">
    <property type="entry name" value="Ig-like_fold"/>
</dbReference>
<comment type="caution">
    <text evidence="3">The sequence shown here is derived from an EMBL/GenBank/DDBJ whole genome shotgun (WGS) entry which is preliminary data.</text>
</comment>
<dbReference type="Gene3D" id="2.60.40.10">
    <property type="entry name" value="Immunoglobulins"/>
    <property type="match status" value="1"/>
</dbReference>
<dbReference type="Pfam" id="PF16158">
    <property type="entry name" value="N_BRCA1_IG"/>
    <property type="match status" value="1"/>
</dbReference>
<dbReference type="Proteomes" id="UP001159427">
    <property type="component" value="Unassembled WGS sequence"/>
</dbReference>
<accession>A0ABN8LAB6</accession>
<dbReference type="PANTHER" id="PTHR20930:SF0">
    <property type="entry name" value="PROTEIN ILRUN"/>
    <property type="match status" value="1"/>
</dbReference>
<gene>
    <name evidence="3" type="ORF">PEVE_00028749</name>
</gene>
<evidence type="ECO:0000256" key="1">
    <source>
        <dbReference type="SAM" id="MobiDB-lite"/>
    </source>
</evidence>
<protein>
    <recommendedName>
        <fullName evidence="2">Nbr1 FW domain-containing protein</fullName>
    </recommendedName>
</protein>
<evidence type="ECO:0000259" key="2">
    <source>
        <dbReference type="Pfam" id="PF16158"/>
    </source>
</evidence>
<dbReference type="InterPro" id="IPR032350">
    <property type="entry name" value="Nbr1_FW"/>
</dbReference>
<proteinExistence type="predicted"/>